<sequence>MSTQAAPSPTSTARHPANRRRARTTSYNPVKFVERKLFELKRNVWATYSLGMLEPWEIVLVVTVVSVVSALLWYSLFYHFPTHFRKVVRRAIYYIYGYTPTANEPISSTLAQGPPPAAAAAVAGVYDAAKGAVTTAAHTAASATAGGKVEL</sequence>
<dbReference type="HOGENOM" id="CLU_1732285_0_0_1"/>
<keyword evidence="4 7" id="KW-1133">Transmembrane helix</keyword>
<evidence type="ECO:0000313" key="9">
    <source>
        <dbReference type="Proteomes" id="UP000053664"/>
    </source>
</evidence>
<accession>A0A061H4R9</accession>
<feature type="region of interest" description="Disordered" evidence="6">
    <location>
        <begin position="1"/>
        <end position="24"/>
    </location>
</feature>
<feature type="transmembrane region" description="Helical" evidence="7">
    <location>
        <begin position="58"/>
        <end position="80"/>
    </location>
</feature>
<keyword evidence="3" id="KW-0256">Endoplasmic reticulum</keyword>
<keyword evidence="2 7" id="KW-0812">Transmembrane</keyword>
<dbReference type="eggNOG" id="ENOG502SFIV">
    <property type="taxonomic scope" value="Eukaryota"/>
</dbReference>
<dbReference type="GO" id="GO:0005789">
    <property type="term" value="C:endoplasmic reticulum membrane"/>
    <property type="evidence" value="ECO:0007669"/>
    <property type="project" value="UniProtKB-SubCell"/>
</dbReference>
<evidence type="ECO:0000256" key="6">
    <source>
        <dbReference type="SAM" id="MobiDB-lite"/>
    </source>
</evidence>
<evidence type="ECO:0000256" key="1">
    <source>
        <dbReference type="ARBA" id="ARBA00004477"/>
    </source>
</evidence>
<dbReference type="Proteomes" id="UP000053664">
    <property type="component" value="Unassembled WGS sequence"/>
</dbReference>
<evidence type="ECO:0000256" key="3">
    <source>
        <dbReference type="ARBA" id="ARBA00022824"/>
    </source>
</evidence>
<dbReference type="InterPro" id="IPR024512">
    <property type="entry name" value="Ser_palmitoyltrfase_ssu-like"/>
</dbReference>
<organism evidence="8 9">
    <name type="scientific">Pseudozyma flocculosa PF-1</name>
    <dbReference type="NCBI Taxonomy" id="1277687"/>
    <lineage>
        <taxon>Eukaryota</taxon>
        <taxon>Fungi</taxon>
        <taxon>Dikarya</taxon>
        <taxon>Basidiomycota</taxon>
        <taxon>Ustilaginomycotina</taxon>
        <taxon>Ustilaginomycetes</taxon>
        <taxon>Ustilaginales</taxon>
        <taxon>Ustilaginaceae</taxon>
        <taxon>Pseudozyma</taxon>
    </lineage>
</organism>
<protein>
    <submittedName>
        <fullName evidence="8">Uncharacterized protein</fullName>
    </submittedName>
</protein>
<dbReference type="KEGG" id="pfp:PFL1_04977"/>
<gene>
    <name evidence="8" type="ORF">PFL1_04977</name>
</gene>
<dbReference type="Pfam" id="PF11779">
    <property type="entry name" value="SPT_ssu-like"/>
    <property type="match status" value="1"/>
</dbReference>
<dbReference type="AlphaFoldDB" id="A0A061H4R9"/>
<dbReference type="GeneID" id="19319077"/>
<feature type="compositionally biased region" description="Polar residues" evidence="6">
    <location>
        <begin position="1"/>
        <end position="13"/>
    </location>
</feature>
<proteinExistence type="predicted"/>
<comment type="subcellular location">
    <subcellularLocation>
        <location evidence="1">Endoplasmic reticulum membrane</location>
        <topology evidence="1">Multi-pass membrane protein</topology>
    </subcellularLocation>
</comment>
<evidence type="ECO:0000256" key="2">
    <source>
        <dbReference type="ARBA" id="ARBA00022692"/>
    </source>
</evidence>
<evidence type="ECO:0000313" key="8">
    <source>
        <dbReference type="EMBL" id="EPQ27439.1"/>
    </source>
</evidence>
<reference evidence="8 9" key="1">
    <citation type="journal article" date="2013" name="Plant Cell">
        <title>The transition from a phytopathogenic smut ancestor to an anamorphic biocontrol agent deciphered by comparative whole-genome analysis.</title>
        <authorList>
            <person name="Lefebvre F."/>
            <person name="Joly D.L."/>
            <person name="Labbe C."/>
            <person name="Teichmann B."/>
            <person name="Linning R."/>
            <person name="Belzile F."/>
            <person name="Bakkeren G."/>
            <person name="Belanger R.R."/>
        </authorList>
    </citation>
    <scope>NUCLEOTIDE SEQUENCE [LARGE SCALE GENOMIC DNA]</scope>
    <source>
        <strain evidence="8 9">PF-1</strain>
    </source>
</reference>
<keyword evidence="5 7" id="KW-0472">Membrane</keyword>
<dbReference type="RefSeq" id="XP_007880698.1">
    <property type="nucleotide sequence ID" value="XM_007882507.1"/>
</dbReference>
<name>A0A061H4R9_9BASI</name>
<evidence type="ECO:0000256" key="7">
    <source>
        <dbReference type="SAM" id="Phobius"/>
    </source>
</evidence>
<evidence type="ECO:0000256" key="4">
    <source>
        <dbReference type="ARBA" id="ARBA00022989"/>
    </source>
</evidence>
<dbReference type="EMBL" id="KE361639">
    <property type="protein sequence ID" value="EPQ27439.1"/>
    <property type="molecule type" value="Genomic_DNA"/>
</dbReference>
<evidence type="ECO:0000256" key="5">
    <source>
        <dbReference type="ARBA" id="ARBA00023136"/>
    </source>
</evidence>